<dbReference type="InterPro" id="IPR029063">
    <property type="entry name" value="SAM-dependent_MTases_sf"/>
</dbReference>
<dbReference type="HAMAP" id="MF_00090">
    <property type="entry name" value="PIMT"/>
    <property type="match status" value="1"/>
</dbReference>
<dbReference type="KEGG" id="btha:DR62_3012"/>
<evidence type="ECO:0000256" key="2">
    <source>
        <dbReference type="ARBA" id="ARBA00005369"/>
    </source>
</evidence>
<dbReference type="EMBL" id="QXCT01000002">
    <property type="protein sequence ID" value="MDW9257289.1"/>
    <property type="molecule type" value="Genomic_DNA"/>
</dbReference>
<keyword evidence="6 7" id="KW-0949">S-adenosyl-L-methionine</keyword>
<dbReference type="NCBIfam" id="TIGR00080">
    <property type="entry name" value="pimt"/>
    <property type="match status" value="1"/>
</dbReference>
<evidence type="ECO:0000256" key="4">
    <source>
        <dbReference type="ARBA" id="ARBA00022603"/>
    </source>
</evidence>
<proteinExistence type="inferred from homology"/>
<evidence type="ECO:0000256" key="1">
    <source>
        <dbReference type="ARBA" id="ARBA00004496"/>
    </source>
</evidence>
<comment type="catalytic activity">
    <reaction evidence="7">
        <text>[protein]-L-isoaspartate + S-adenosyl-L-methionine = [protein]-L-isoaspartate alpha-methyl ester + S-adenosyl-L-homocysteine</text>
        <dbReference type="Rhea" id="RHEA:12705"/>
        <dbReference type="Rhea" id="RHEA-COMP:12143"/>
        <dbReference type="Rhea" id="RHEA-COMP:12144"/>
        <dbReference type="ChEBI" id="CHEBI:57856"/>
        <dbReference type="ChEBI" id="CHEBI:59789"/>
        <dbReference type="ChEBI" id="CHEBI:90596"/>
        <dbReference type="ChEBI" id="CHEBI:90598"/>
        <dbReference type="EC" id="2.1.1.77"/>
    </reaction>
</comment>
<evidence type="ECO:0000256" key="5">
    <source>
        <dbReference type="ARBA" id="ARBA00022679"/>
    </source>
</evidence>
<dbReference type="AlphaFoldDB" id="A0AAW9D5G1"/>
<feature type="compositionally biased region" description="Basic and acidic residues" evidence="8">
    <location>
        <begin position="14"/>
        <end position="29"/>
    </location>
</feature>
<evidence type="ECO:0000313" key="9">
    <source>
        <dbReference type="EMBL" id="MDW9257289.1"/>
    </source>
</evidence>
<dbReference type="Gene3D" id="3.40.50.150">
    <property type="entry name" value="Vaccinia Virus protein VP39"/>
    <property type="match status" value="1"/>
</dbReference>
<comment type="subcellular location">
    <subcellularLocation>
        <location evidence="1 7">Cytoplasm</location>
    </subcellularLocation>
</comment>
<dbReference type="GO" id="GO:0005737">
    <property type="term" value="C:cytoplasm"/>
    <property type="evidence" value="ECO:0007669"/>
    <property type="project" value="UniProtKB-SubCell"/>
</dbReference>
<feature type="region of interest" description="Disordered" evidence="8">
    <location>
        <begin position="1"/>
        <end position="106"/>
    </location>
</feature>
<keyword evidence="3 7" id="KW-0963">Cytoplasm</keyword>
<dbReference type="CDD" id="cd02440">
    <property type="entry name" value="AdoMet_MTases"/>
    <property type="match status" value="1"/>
</dbReference>
<feature type="compositionally biased region" description="Polar residues" evidence="8">
    <location>
        <begin position="92"/>
        <end position="106"/>
    </location>
</feature>
<dbReference type="NCBIfam" id="NF001453">
    <property type="entry name" value="PRK00312.1"/>
    <property type="match status" value="1"/>
</dbReference>
<comment type="caution">
    <text evidence="9">The sequence shown here is derived from an EMBL/GenBank/DDBJ whole genome shotgun (WGS) entry which is preliminary data.</text>
</comment>
<reference evidence="9" key="1">
    <citation type="submission" date="2018-08" db="EMBL/GenBank/DDBJ databases">
        <title>Identification of Burkholderia cepacia strains that express a Burkholderia pseudomallei-like capsular polysaccharide.</title>
        <authorList>
            <person name="Burtnick M.N."/>
            <person name="Vongsouvath M."/>
            <person name="Newton P."/>
            <person name="Wuthiekanun V."/>
            <person name="Limmathurotsakul D."/>
            <person name="Brett P.J."/>
            <person name="Chantratita N."/>
            <person name="Dance D.A."/>
        </authorList>
    </citation>
    <scope>NUCLEOTIDE SEQUENCE</scope>
    <source>
        <strain evidence="9">SBXCC001</strain>
    </source>
</reference>
<accession>A0AAW9D5G1</accession>
<evidence type="ECO:0000256" key="7">
    <source>
        <dbReference type="HAMAP-Rule" id="MF_00090"/>
    </source>
</evidence>
<dbReference type="Pfam" id="PF01135">
    <property type="entry name" value="PCMT"/>
    <property type="match status" value="1"/>
</dbReference>
<keyword evidence="4 7" id="KW-0489">Methyltransferase</keyword>
<protein>
    <recommendedName>
        <fullName evidence="7">Protein-L-isoaspartate O-methyltransferase</fullName>
        <ecNumber evidence="7">2.1.1.77</ecNumber>
    </recommendedName>
    <alternativeName>
        <fullName evidence="7">L-isoaspartyl protein carboxyl methyltransferase</fullName>
    </alternativeName>
    <alternativeName>
        <fullName evidence="7">Protein L-isoaspartyl methyltransferase</fullName>
    </alternativeName>
    <alternativeName>
        <fullName evidence="7">Protein-beta-aspartate methyltransferase</fullName>
        <shortName evidence="7">PIMT</shortName>
    </alternativeName>
</protein>
<keyword evidence="5 7" id="KW-0808">Transferase</keyword>
<name>A0AAW9D5G1_BURTH</name>
<dbReference type="Proteomes" id="UP001272137">
    <property type="component" value="Unassembled WGS sequence"/>
</dbReference>
<sequence length="327" mass="34413">MSGERAKRFPLALEDLKREPRKPEGRAAERQAAGDAARQRLIAAAAAAPAAASPIAPERRAPRAAGASGSGVPVAKPARAKPPTTPGVAKSAPSSGVKNGDKSATPNVALSGALALTSERVRERMVERLRANGVADPRVLAAMSAVPRHMFVDPGLAAQAYEDAALPIGHQQTISKPSVVARMIELAAAGRTLERVLEIGTGCGYQAAVLSRVARDVYSIERVKPLYERAKLNLRPLRVPNIRLHYGDGRVGLPAAAPFDAIVIAAAGLDVPRALLEQLAIGGRLVAPVGEQAGEQVLTLVERVAPAQWRESRLDRVFFVPLKSGVI</sequence>
<evidence type="ECO:0000256" key="3">
    <source>
        <dbReference type="ARBA" id="ARBA00022490"/>
    </source>
</evidence>
<dbReference type="SUPFAM" id="SSF53335">
    <property type="entry name" value="S-adenosyl-L-methionine-dependent methyltransferases"/>
    <property type="match status" value="1"/>
</dbReference>
<evidence type="ECO:0000313" key="10">
    <source>
        <dbReference type="Proteomes" id="UP001272137"/>
    </source>
</evidence>
<feature type="compositionally biased region" description="Low complexity" evidence="8">
    <location>
        <begin position="30"/>
        <end position="56"/>
    </location>
</feature>
<feature type="compositionally biased region" description="Low complexity" evidence="8">
    <location>
        <begin position="63"/>
        <end position="77"/>
    </location>
</feature>
<organism evidence="9 10">
    <name type="scientific">Burkholderia thailandensis</name>
    <dbReference type="NCBI Taxonomy" id="57975"/>
    <lineage>
        <taxon>Bacteria</taxon>
        <taxon>Pseudomonadati</taxon>
        <taxon>Pseudomonadota</taxon>
        <taxon>Betaproteobacteria</taxon>
        <taxon>Burkholderiales</taxon>
        <taxon>Burkholderiaceae</taxon>
        <taxon>Burkholderia</taxon>
        <taxon>pseudomallei group</taxon>
    </lineage>
</organism>
<dbReference type="InterPro" id="IPR000682">
    <property type="entry name" value="PCMT"/>
</dbReference>
<dbReference type="GO" id="GO:0032259">
    <property type="term" value="P:methylation"/>
    <property type="evidence" value="ECO:0007669"/>
    <property type="project" value="UniProtKB-KW"/>
</dbReference>
<comment type="similarity">
    <text evidence="2 7">Belongs to the methyltransferase superfamily. L-isoaspartyl/D-aspartyl protein methyltransferase family.</text>
</comment>
<dbReference type="PROSITE" id="PS01279">
    <property type="entry name" value="PCMT"/>
    <property type="match status" value="1"/>
</dbReference>
<evidence type="ECO:0000256" key="8">
    <source>
        <dbReference type="SAM" id="MobiDB-lite"/>
    </source>
</evidence>
<feature type="active site" evidence="7">
    <location>
        <position position="175"/>
    </location>
</feature>
<dbReference type="GO" id="GO:0030091">
    <property type="term" value="P:protein repair"/>
    <property type="evidence" value="ECO:0007669"/>
    <property type="project" value="UniProtKB-UniRule"/>
</dbReference>
<dbReference type="PANTHER" id="PTHR11579">
    <property type="entry name" value="PROTEIN-L-ISOASPARTATE O-METHYLTRANSFERASE"/>
    <property type="match status" value="1"/>
</dbReference>
<dbReference type="GO" id="GO:0004719">
    <property type="term" value="F:protein-L-isoaspartate (D-aspartate) O-methyltransferase activity"/>
    <property type="evidence" value="ECO:0007669"/>
    <property type="project" value="UniProtKB-UniRule"/>
</dbReference>
<gene>
    <name evidence="7 9" type="primary">pcm</name>
    <name evidence="9" type="ORF">C7S16_0932</name>
</gene>
<dbReference type="RefSeq" id="WP_025404977.1">
    <property type="nucleotide sequence ID" value="NZ_CP008914.2"/>
</dbReference>
<dbReference type="EC" id="2.1.1.77" evidence="7"/>
<comment type="function">
    <text evidence="7">Catalyzes the methyl esterification of L-isoaspartyl residues in peptides and proteins that result from spontaneous decomposition of normal L-aspartyl and L-asparaginyl residues. It plays a role in the repair and/or degradation of damaged proteins.</text>
</comment>
<dbReference type="FunFam" id="3.40.50.150:FF:000010">
    <property type="entry name" value="Protein-L-isoaspartate O-methyltransferase"/>
    <property type="match status" value="1"/>
</dbReference>
<evidence type="ECO:0000256" key="6">
    <source>
        <dbReference type="ARBA" id="ARBA00022691"/>
    </source>
</evidence>
<dbReference type="PANTHER" id="PTHR11579:SF0">
    <property type="entry name" value="PROTEIN-L-ISOASPARTATE(D-ASPARTATE) O-METHYLTRANSFERASE"/>
    <property type="match status" value="1"/>
</dbReference>